<dbReference type="InterPro" id="IPR016039">
    <property type="entry name" value="Thiolase-like"/>
</dbReference>
<protein>
    <submittedName>
        <fullName evidence="1">Uncharacterized protein</fullName>
    </submittedName>
</protein>
<name>J9FTQ4_9ZZZZ</name>
<proteinExistence type="predicted"/>
<accession>J9FTQ4</accession>
<gene>
    <name evidence="1" type="ORF">EVA_14005</name>
</gene>
<dbReference type="SUPFAM" id="SSF53901">
    <property type="entry name" value="Thiolase-like"/>
    <property type="match status" value="1"/>
</dbReference>
<sequence length="46" mass="5153">MIAGKSGIGHITQFDTEGFTVKIAGEVKDFDYTAFIDKKEGKRMDR</sequence>
<evidence type="ECO:0000313" key="1">
    <source>
        <dbReference type="EMBL" id="EJW97888.1"/>
    </source>
</evidence>
<reference evidence="1" key="1">
    <citation type="journal article" date="2012" name="PLoS ONE">
        <title>Gene sets for utilization of primary and secondary nutrition supplies in the distal gut of endangered iberian lynx.</title>
        <authorList>
            <person name="Alcaide M."/>
            <person name="Messina E."/>
            <person name="Richter M."/>
            <person name="Bargiela R."/>
            <person name="Peplies J."/>
            <person name="Huws S.A."/>
            <person name="Newbold C.J."/>
            <person name="Golyshin P.N."/>
            <person name="Simon M.A."/>
            <person name="Lopez G."/>
            <person name="Yakimov M.M."/>
            <person name="Ferrer M."/>
        </authorList>
    </citation>
    <scope>NUCLEOTIDE SEQUENCE</scope>
</reference>
<organism evidence="1">
    <name type="scientific">gut metagenome</name>
    <dbReference type="NCBI Taxonomy" id="749906"/>
    <lineage>
        <taxon>unclassified sequences</taxon>
        <taxon>metagenomes</taxon>
        <taxon>organismal metagenomes</taxon>
    </lineage>
</organism>
<dbReference type="Gene3D" id="3.40.47.10">
    <property type="match status" value="1"/>
</dbReference>
<dbReference type="AlphaFoldDB" id="J9FTQ4"/>
<dbReference type="EMBL" id="AMCI01004535">
    <property type="protein sequence ID" value="EJW97888.1"/>
    <property type="molecule type" value="Genomic_DNA"/>
</dbReference>
<comment type="caution">
    <text evidence="1">The sequence shown here is derived from an EMBL/GenBank/DDBJ whole genome shotgun (WGS) entry which is preliminary data.</text>
</comment>
<dbReference type="GO" id="GO:0016746">
    <property type="term" value="F:acyltransferase activity"/>
    <property type="evidence" value="ECO:0007669"/>
    <property type="project" value="InterPro"/>
</dbReference>